<comment type="caution">
    <text evidence="1">The sequence shown here is derived from an EMBL/GenBank/DDBJ whole genome shotgun (WGS) entry which is preliminary data.</text>
</comment>
<organism evidence="1 2">
    <name type="scientific">Rosa chinensis</name>
    <name type="common">China rose</name>
    <dbReference type="NCBI Taxonomy" id="74649"/>
    <lineage>
        <taxon>Eukaryota</taxon>
        <taxon>Viridiplantae</taxon>
        <taxon>Streptophyta</taxon>
        <taxon>Embryophyta</taxon>
        <taxon>Tracheophyta</taxon>
        <taxon>Spermatophyta</taxon>
        <taxon>Magnoliopsida</taxon>
        <taxon>eudicotyledons</taxon>
        <taxon>Gunneridae</taxon>
        <taxon>Pentapetalae</taxon>
        <taxon>rosids</taxon>
        <taxon>fabids</taxon>
        <taxon>Rosales</taxon>
        <taxon>Rosaceae</taxon>
        <taxon>Rosoideae</taxon>
        <taxon>Rosoideae incertae sedis</taxon>
        <taxon>Rosa</taxon>
    </lineage>
</organism>
<dbReference type="AlphaFoldDB" id="A0A2P6RYT3"/>
<evidence type="ECO:0000313" key="1">
    <source>
        <dbReference type="EMBL" id="PRQ51586.1"/>
    </source>
</evidence>
<name>A0A2P6RYT3_ROSCH</name>
<sequence>MWILMYEFPCHIAFDFLLLLCRKEGVALPVGVCISSRGGRRWLCLSGVRHLVLVSGVIGF</sequence>
<reference evidence="1 2" key="1">
    <citation type="journal article" date="2018" name="Nat. Genet.">
        <title>The Rosa genome provides new insights in the design of modern roses.</title>
        <authorList>
            <person name="Bendahmane M."/>
        </authorList>
    </citation>
    <scope>NUCLEOTIDE SEQUENCE [LARGE SCALE GENOMIC DNA]</scope>
    <source>
        <strain evidence="2">cv. Old Blush</strain>
    </source>
</reference>
<accession>A0A2P6RYT3</accession>
<protein>
    <submittedName>
        <fullName evidence="1">Uncharacterized protein</fullName>
    </submittedName>
</protein>
<keyword evidence="2" id="KW-1185">Reference proteome</keyword>
<proteinExistence type="predicted"/>
<dbReference type="Proteomes" id="UP000238479">
    <property type="component" value="Chromosome 2"/>
</dbReference>
<dbReference type="Gramene" id="PRQ51586">
    <property type="protein sequence ID" value="PRQ51586"/>
    <property type="gene ID" value="RchiOBHm_Chr2g0146071"/>
</dbReference>
<evidence type="ECO:0000313" key="2">
    <source>
        <dbReference type="Proteomes" id="UP000238479"/>
    </source>
</evidence>
<gene>
    <name evidence="1" type="ORF">RchiOBHm_Chr2g0146071</name>
</gene>
<dbReference type="EMBL" id="PDCK01000040">
    <property type="protein sequence ID" value="PRQ51586.1"/>
    <property type="molecule type" value="Genomic_DNA"/>
</dbReference>